<dbReference type="InterPro" id="IPR011256">
    <property type="entry name" value="Reg_factor_effector_dom_sf"/>
</dbReference>
<organism evidence="2 3">
    <name type="scientific">Haemonchus contortus</name>
    <name type="common">Barber pole worm</name>
    <dbReference type="NCBI Taxonomy" id="6289"/>
    <lineage>
        <taxon>Eukaryota</taxon>
        <taxon>Metazoa</taxon>
        <taxon>Ecdysozoa</taxon>
        <taxon>Nematoda</taxon>
        <taxon>Chromadorea</taxon>
        <taxon>Rhabditida</taxon>
        <taxon>Rhabditina</taxon>
        <taxon>Rhabditomorpha</taxon>
        <taxon>Strongyloidea</taxon>
        <taxon>Trichostrongylidae</taxon>
        <taxon>Haemonchus</taxon>
    </lineage>
</organism>
<protein>
    <submittedName>
        <fullName evidence="3">Testis-expressed sequence 264 protein</fullName>
    </submittedName>
</protein>
<dbReference type="PANTHER" id="PTHR15949">
    <property type="entry name" value="TESTIS-EXPRESSED PROTEIN 264"/>
    <property type="match status" value="1"/>
</dbReference>
<feature type="compositionally biased region" description="Basic and acidic residues" evidence="1">
    <location>
        <begin position="236"/>
        <end position="250"/>
    </location>
</feature>
<evidence type="ECO:0000313" key="2">
    <source>
        <dbReference type="Proteomes" id="UP000025227"/>
    </source>
</evidence>
<dbReference type="GO" id="GO:0005634">
    <property type="term" value="C:nucleus"/>
    <property type="evidence" value="ECO:0007669"/>
    <property type="project" value="TreeGrafter"/>
</dbReference>
<feature type="region of interest" description="Disordered" evidence="1">
    <location>
        <begin position="210"/>
        <end position="250"/>
    </location>
</feature>
<dbReference type="OMA" id="GPYKECG"/>
<dbReference type="PANTHER" id="PTHR15949:SF3">
    <property type="entry name" value="TESTIS-EXPRESSED PROTEIN 264"/>
    <property type="match status" value="1"/>
</dbReference>
<name>A0A7I4Y2J2_HAECO</name>
<sequence>MFELAFIAVCLLILAYVAFKFAVSGFFSNIQPSVTESPKYLGKSLTVYYKHHIGAYSGVSTIFKEVRELLPSGATTFGIYYDNPRERDEHLLQSAVGVIFGEDGKDLYTNNYSQQLTRWGYEKMVLPKVDRAVEATQPFTGYLSMFALIYRTYGIIWQYIVDNRLETTIALEFYDNDGVCVSFPLDHTEEFVVPEHLSIEALESRLAKKKFDSDEESSESEGDQPSEVEIPDEGIVEIKGEAAGGDKKDN</sequence>
<dbReference type="Proteomes" id="UP000025227">
    <property type="component" value="Unplaced"/>
</dbReference>
<dbReference type="Gene3D" id="3.20.80.10">
    <property type="entry name" value="Regulatory factor, effector binding domain"/>
    <property type="match status" value="1"/>
</dbReference>
<accession>A0A7I4Y2J2</accession>
<dbReference type="AlphaFoldDB" id="A0A7I4Y2J2"/>
<evidence type="ECO:0000256" key="1">
    <source>
        <dbReference type="SAM" id="MobiDB-lite"/>
    </source>
</evidence>
<reference evidence="3" key="1">
    <citation type="submission" date="2020-12" db="UniProtKB">
        <authorList>
            <consortium name="WormBaseParasite"/>
        </authorList>
    </citation>
    <scope>IDENTIFICATION</scope>
    <source>
        <strain evidence="3">MHco3</strain>
    </source>
</reference>
<dbReference type="GO" id="GO:0005657">
    <property type="term" value="C:replication fork"/>
    <property type="evidence" value="ECO:0007669"/>
    <property type="project" value="TreeGrafter"/>
</dbReference>
<keyword evidence="2" id="KW-1185">Reference proteome</keyword>
<dbReference type="OrthoDB" id="2140079at2759"/>
<proteinExistence type="predicted"/>
<dbReference type="WBParaSite" id="HCON_00043030-00001">
    <property type="protein sequence ID" value="HCON_00043030-00001"/>
    <property type="gene ID" value="HCON_00043030"/>
</dbReference>
<evidence type="ECO:0000313" key="3">
    <source>
        <dbReference type="WBParaSite" id="HCON_00043030-00001"/>
    </source>
</evidence>
<dbReference type="SUPFAM" id="SSF55136">
    <property type="entry name" value="Probable bacterial effector-binding domain"/>
    <property type="match status" value="1"/>
</dbReference>
<dbReference type="GO" id="GO:0061709">
    <property type="term" value="P:reticulophagy"/>
    <property type="evidence" value="ECO:0007669"/>
    <property type="project" value="TreeGrafter"/>
</dbReference>
<feature type="compositionally biased region" description="Acidic residues" evidence="1">
    <location>
        <begin position="213"/>
        <end position="235"/>
    </location>
</feature>
<dbReference type="GO" id="GO:0005789">
    <property type="term" value="C:endoplasmic reticulum membrane"/>
    <property type="evidence" value="ECO:0007669"/>
    <property type="project" value="TreeGrafter"/>
</dbReference>
<dbReference type="GO" id="GO:0000421">
    <property type="term" value="C:autophagosome membrane"/>
    <property type="evidence" value="ECO:0007669"/>
    <property type="project" value="TreeGrafter"/>
</dbReference>
<dbReference type="GO" id="GO:0106300">
    <property type="term" value="P:protein-DNA covalent cross-linking repair"/>
    <property type="evidence" value="ECO:0007669"/>
    <property type="project" value="TreeGrafter"/>
</dbReference>